<comment type="caution">
    <text evidence="1">The sequence shown here is derived from an EMBL/GenBank/DDBJ whole genome shotgun (WGS) entry which is preliminary data.</text>
</comment>
<accession>A0ACB9PDA6</accession>
<evidence type="ECO:0000313" key="2">
    <source>
        <dbReference type="Proteomes" id="UP000828941"/>
    </source>
</evidence>
<name>A0ACB9PDA6_BAUVA</name>
<gene>
    <name evidence="1" type="ORF">L6164_007650</name>
</gene>
<sequence>MDPLPRKHTKWEPSWDFTQNQASTCRRHLLKFPPEELDKHYVKLIQIDSRLKQLSQVPFPTLTNPYFPSINQINLSNGYAVHESAIATSAPLLTNPIQSLTSDVALSPLHEVIYKQRLEDLCHPFSSQIVNNYDVHGPMPTTHQFRNPIQLPTTDVVLPAQHNVINSQKLEDSSLPIVTERVNGYVHRPFACTLAPMLTTHQVWNQRQLSSPVLNVAPSPLSEAINSHALEDSSLPVANQVVNVFETFCESIDSVSEANHEEPQRAWTLEDLCKFYPDLVSNSETESHERHITGLPREDDPAQNINTNTLVDSKQECADRAVL</sequence>
<protein>
    <submittedName>
        <fullName evidence="1">Uncharacterized protein</fullName>
    </submittedName>
</protein>
<dbReference type="EMBL" id="CM039429">
    <property type="protein sequence ID" value="KAI4346782.1"/>
    <property type="molecule type" value="Genomic_DNA"/>
</dbReference>
<dbReference type="Proteomes" id="UP000828941">
    <property type="component" value="Chromosome 4"/>
</dbReference>
<keyword evidence="2" id="KW-1185">Reference proteome</keyword>
<reference evidence="1 2" key="1">
    <citation type="journal article" date="2022" name="DNA Res.">
        <title>Chromosomal-level genome assembly of the orchid tree Bauhinia variegata (Leguminosae; Cercidoideae) supports the allotetraploid origin hypothesis of Bauhinia.</title>
        <authorList>
            <person name="Zhong Y."/>
            <person name="Chen Y."/>
            <person name="Zheng D."/>
            <person name="Pang J."/>
            <person name="Liu Y."/>
            <person name="Luo S."/>
            <person name="Meng S."/>
            <person name="Qian L."/>
            <person name="Wei D."/>
            <person name="Dai S."/>
            <person name="Zhou R."/>
        </authorList>
    </citation>
    <scope>NUCLEOTIDE SEQUENCE [LARGE SCALE GENOMIC DNA]</scope>
    <source>
        <strain evidence="1">BV-YZ2020</strain>
    </source>
</reference>
<evidence type="ECO:0000313" key="1">
    <source>
        <dbReference type="EMBL" id="KAI4346782.1"/>
    </source>
</evidence>
<organism evidence="1 2">
    <name type="scientific">Bauhinia variegata</name>
    <name type="common">Purple orchid tree</name>
    <name type="synonym">Phanera variegata</name>
    <dbReference type="NCBI Taxonomy" id="167791"/>
    <lineage>
        <taxon>Eukaryota</taxon>
        <taxon>Viridiplantae</taxon>
        <taxon>Streptophyta</taxon>
        <taxon>Embryophyta</taxon>
        <taxon>Tracheophyta</taxon>
        <taxon>Spermatophyta</taxon>
        <taxon>Magnoliopsida</taxon>
        <taxon>eudicotyledons</taxon>
        <taxon>Gunneridae</taxon>
        <taxon>Pentapetalae</taxon>
        <taxon>rosids</taxon>
        <taxon>fabids</taxon>
        <taxon>Fabales</taxon>
        <taxon>Fabaceae</taxon>
        <taxon>Cercidoideae</taxon>
        <taxon>Cercideae</taxon>
        <taxon>Bauhiniinae</taxon>
        <taxon>Bauhinia</taxon>
    </lineage>
</organism>
<proteinExistence type="predicted"/>